<reference evidence="2 3" key="2">
    <citation type="journal article" date="2013" name="IMA Fungus">
        <title>IMA Genome-F 1: Ceratocystis fimbriata: Draft nuclear genome sequence for the plant pathogen, Ceratocystis fimbriata.</title>
        <authorList>
            <person name="Wilken P.M."/>
            <person name="Steenkamp E.T."/>
            <person name="Wingfield M.J."/>
            <person name="de Beer Z.W."/>
            <person name="Wingfield B.D."/>
        </authorList>
    </citation>
    <scope>NUCLEOTIDE SEQUENCE [LARGE SCALE GENOMIC DNA]</scope>
    <source>
        <strain evidence="2 3">CBS 114723</strain>
    </source>
</reference>
<dbReference type="OrthoDB" id="4868474at2759"/>
<feature type="region of interest" description="Disordered" evidence="1">
    <location>
        <begin position="437"/>
        <end position="548"/>
    </location>
</feature>
<feature type="compositionally biased region" description="Polar residues" evidence="1">
    <location>
        <begin position="1"/>
        <end position="12"/>
    </location>
</feature>
<dbReference type="AlphaFoldDB" id="A0A2C5WUW7"/>
<dbReference type="Proteomes" id="UP000222788">
    <property type="component" value="Unassembled WGS sequence"/>
</dbReference>
<feature type="compositionally biased region" description="Polar residues" evidence="1">
    <location>
        <begin position="155"/>
        <end position="179"/>
    </location>
</feature>
<evidence type="ECO:0000313" key="3">
    <source>
        <dbReference type="Proteomes" id="UP000222788"/>
    </source>
</evidence>
<feature type="compositionally biased region" description="Low complexity" evidence="1">
    <location>
        <begin position="137"/>
        <end position="154"/>
    </location>
</feature>
<name>A0A2C5WUW7_9PEZI</name>
<feature type="compositionally biased region" description="Low complexity" evidence="1">
    <location>
        <begin position="215"/>
        <end position="228"/>
    </location>
</feature>
<feature type="compositionally biased region" description="Polar residues" evidence="1">
    <location>
        <begin position="673"/>
        <end position="691"/>
    </location>
</feature>
<feature type="compositionally biased region" description="Polar residues" evidence="1">
    <location>
        <begin position="735"/>
        <end position="755"/>
    </location>
</feature>
<feature type="compositionally biased region" description="Basic and acidic residues" evidence="1">
    <location>
        <begin position="624"/>
        <end position="643"/>
    </location>
</feature>
<feature type="compositionally biased region" description="Polar residues" evidence="1">
    <location>
        <begin position="525"/>
        <end position="544"/>
    </location>
</feature>
<feature type="compositionally biased region" description="Basic and acidic residues" evidence="1">
    <location>
        <begin position="512"/>
        <end position="521"/>
    </location>
</feature>
<feature type="compositionally biased region" description="Polar residues" evidence="1">
    <location>
        <begin position="444"/>
        <end position="463"/>
    </location>
</feature>
<feature type="compositionally biased region" description="Polar residues" evidence="1">
    <location>
        <begin position="320"/>
        <end position="339"/>
    </location>
</feature>
<proteinExistence type="predicted"/>
<dbReference type="EMBL" id="APWK03000206">
    <property type="protein sequence ID" value="PHH49424.1"/>
    <property type="molecule type" value="Genomic_DNA"/>
</dbReference>
<feature type="region of interest" description="Disordered" evidence="1">
    <location>
        <begin position="624"/>
        <end position="647"/>
    </location>
</feature>
<feature type="compositionally biased region" description="Polar residues" evidence="1">
    <location>
        <begin position="230"/>
        <end position="259"/>
    </location>
</feature>
<feature type="compositionally biased region" description="Low complexity" evidence="1">
    <location>
        <begin position="65"/>
        <end position="89"/>
    </location>
</feature>
<comment type="caution">
    <text evidence="2">The sequence shown here is derived from an EMBL/GenBank/DDBJ whole genome shotgun (WGS) entry which is preliminary data.</text>
</comment>
<reference evidence="2 3" key="1">
    <citation type="journal article" date="2013" name="Fungal Biol.">
        <title>Analysis of microsatellite markers in the genome of the plant pathogen Ceratocystis fimbriata.</title>
        <authorList>
            <person name="Simpson M.C."/>
            <person name="Wilken P.M."/>
            <person name="Coetzee M.P."/>
            <person name="Wingfield M.J."/>
            <person name="Wingfield B.D."/>
        </authorList>
    </citation>
    <scope>NUCLEOTIDE SEQUENCE [LARGE SCALE GENOMIC DNA]</scope>
    <source>
        <strain evidence="2 3">CBS 114723</strain>
    </source>
</reference>
<protein>
    <submittedName>
        <fullName evidence="2">Uncharacterized protein</fullName>
    </submittedName>
</protein>
<feature type="region of interest" description="Disordered" evidence="1">
    <location>
        <begin position="664"/>
        <end position="691"/>
    </location>
</feature>
<evidence type="ECO:0000313" key="2">
    <source>
        <dbReference type="EMBL" id="PHH49424.1"/>
    </source>
</evidence>
<feature type="compositionally biased region" description="Low complexity" evidence="1">
    <location>
        <begin position="180"/>
        <end position="194"/>
    </location>
</feature>
<feature type="region of interest" description="Disordered" evidence="1">
    <location>
        <begin position="1"/>
        <end position="399"/>
    </location>
</feature>
<feature type="compositionally biased region" description="Polar residues" evidence="1">
    <location>
        <begin position="383"/>
        <end position="394"/>
    </location>
</feature>
<feature type="compositionally biased region" description="Acidic residues" evidence="1">
    <location>
        <begin position="29"/>
        <end position="42"/>
    </location>
</feature>
<organism evidence="2 3">
    <name type="scientific">Ceratocystis fimbriata CBS 114723</name>
    <dbReference type="NCBI Taxonomy" id="1035309"/>
    <lineage>
        <taxon>Eukaryota</taxon>
        <taxon>Fungi</taxon>
        <taxon>Dikarya</taxon>
        <taxon>Ascomycota</taxon>
        <taxon>Pezizomycotina</taxon>
        <taxon>Sordariomycetes</taxon>
        <taxon>Hypocreomycetidae</taxon>
        <taxon>Microascales</taxon>
        <taxon>Ceratocystidaceae</taxon>
        <taxon>Ceratocystis</taxon>
    </lineage>
</organism>
<gene>
    <name evidence="2" type="ORF">CFIMG_005864RAa</name>
</gene>
<dbReference type="STRING" id="1035309.A0A2C5WUW7"/>
<feature type="region of interest" description="Disordered" evidence="1">
    <location>
        <begin position="733"/>
        <end position="758"/>
    </location>
</feature>
<feature type="compositionally biased region" description="Polar residues" evidence="1">
    <location>
        <begin position="90"/>
        <end position="102"/>
    </location>
</feature>
<sequence length="1114" mass="117772">MPASANNFQTNVHRQKTRKWVEAKAANYDGDDWGDDDEDDGTDDYRPPSMSVPRQATMPPLPRLQQHQQLYQQQQQQKQDTASAAAAAAVSSTLHSTPATSLKRSEPLDASNMLLSAKTSTTSLESSRMPVVPAVTPGSSQGQAQEQSQMPQPQTHMQAQTNTQALAQSQPQTHSQAHNPASESQSPVSSATPSSAPPPNNHFGALPSQQHFHRSSTSPIPTSTSVPTGETRQSSRRPSATGSRSTSPYKNSAINSNAAVHNPVRPSNDRRSTSPYKNTTYESSNAPTVLKTSKSGPLGTSTLSAMALPPRSVSIGSPLKAQTSSTLPHKSSKETSASQEKQKPEPLPLHLAAPIPSRPLSSVTLRSDNASSSAKMEAHTKEGQSQQRGSSTSPRLPDVARMSLFTVDFGDTYGKDLESAPPIPALPPLTLYKNEKQHEKLPPSNDQIRVGNSSDVSAISSRSLGDRQPRDTSSSLPESPAPTSAALAPPQSQLATNSSPATSSIHTSSSTKESDRLREEILQSLGPSNEITSTPPINDQVPTHRSTHDSKYLSNIYGDYWPTGDDDETTTVAATSSVTVPIGLGINNNGASESVAIAPLSGRKSQHLNMTLGMDEKISVAHEMGHAQNEEKRRDFDSSKEVVVDGQSLGTPRRFSWEALSIATDGPSDSRHLTSQTEGSSLPATQSSTAPALTPSEHFHIELDTHSASTDLLATPPAVSHPSFDSLPEAVVAHDQTSSVGEGGSANQHEANSAGTKAEISVVEDTFKDTMLRSESETRLSPVLESSSPIFAPTTETLTTPPSQTNSTTFDSLPTTAVAALDSPPPRVIEPMALRDMLRMSAVSDRMESMNNARKYYLESKTGLSTWVSTMQTDYPEYKLETSIFSKSILPYIPASRSPGSQANLLATSPPRTSSGAATGFSYSHTDSTIPLSQTASVSYTATATGGVSNVPAQPHRPTLGGGGLASTFHLPTTTSDLKHSGAKGKEFLLAAGKAGKGLLSKGKSKFRGTGEKLPPSPLLLSVCLHVHVTNTAISTNQRRPAFPTTPSATTSCTTIASDTFTTAGTVHASTSVFSISSTTNNDTTITASTSINTIIATVTTTLQPIIAIAAPIS</sequence>
<accession>A0A2C5WUW7</accession>
<evidence type="ECO:0000256" key="1">
    <source>
        <dbReference type="SAM" id="MobiDB-lite"/>
    </source>
</evidence>
<feature type="compositionally biased region" description="Low complexity" evidence="1">
    <location>
        <begin position="472"/>
        <end position="511"/>
    </location>
</feature>
<feature type="compositionally biased region" description="Polar residues" evidence="1">
    <location>
        <begin position="113"/>
        <end position="126"/>
    </location>
</feature>
<feature type="compositionally biased region" description="Polar residues" evidence="1">
    <location>
        <begin position="273"/>
        <end position="304"/>
    </location>
</feature>
<keyword evidence="3" id="KW-1185">Reference proteome</keyword>
<feature type="compositionally biased region" description="Polar residues" evidence="1">
    <location>
        <begin position="359"/>
        <end position="374"/>
    </location>
</feature>